<accession>A0AAW0FUN8</accession>
<dbReference type="InterPro" id="IPR010730">
    <property type="entry name" value="HET"/>
</dbReference>
<organism evidence="2 3">
    <name type="scientific">Cerrena zonata</name>
    <dbReference type="NCBI Taxonomy" id="2478898"/>
    <lineage>
        <taxon>Eukaryota</taxon>
        <taxon>Fungi</taxon>
        <taxon>Dikarya</taxon>
        <taxon>Basidiomycota</taxon>
        <taxon>Agaricomycotina</taxon>
        <taxon>Agaricomycetes</taxon>
        <taxon>Polyporales</taxon>
        <taxon>Cerrenaceae</taxon>
        <taxon>Cerrena</taxon>
    </lineage>
</organism>
<reference evidence="2 3" key="1">
    <citation type="submission" date="2022-09" db="EMBL/GenBank/DDBJ databases">
        <authorList>
            <person name="Palmer J.M."/>
        </authorList>
    </citation>
    <scope>NUCLEOTIDE SEQUENCE [LARGE SCALE GENOMIC DNA]</scope>
    <source>
        <strain evidence="2 3">DSM 7382</strain>
    </source>
</reference>
<evidence type="ECO:0000313" key="3">
    <source>
        <dbReference type="Proteomes" id="UP001385951"/>
    </source>
</evidence>
<dbReference type="Pfam" id="PF06985">
    <property type="entry name" value="HET"/>
    <property type="match status" value="1"/>
</dbReference>
<evidence type="ECO:0000259" key="1">
    <source>
        <dbReference type="Pfam" id="PF06985"/>
    </source>
</evidence>
<gene>
    <name evidence="2" type="ORF">QCA50_014157</name>
</gene>
<dbReference type="EMBL" id="JASBNA010000034">
    <property type="protein sequence ID" value="KAK7682774.1"/>
    <property type="molecule type" value="Genomic_DNA"/>
</dbReference>
<sequence length="588" mass="66719">MTSDSSHPSGRSESGKLVFSSKLASVTNNLFDITSSATACRYRFIECKAFLEDDELRLYEYEDLPSSSYAAISYVWRGNPMIDDPTDSHYWIEEVGTFVVKGAESGDPISLSVLRHACVAALPTIQYLWLDKLCIIQTNKMDKAWQISRMYWIYKCCEVCYVLPGGIQRLASVREGTAWVYRAWTLQEALVPKRAVVIFWCHKGSMPQSSYPELWKFDGREVVPTKSGCADLRHLLEEHQVSMKNAGYSRMCRNFGEIRDSEEEAALYGALTAADDNEDLKYQAIWRSALLRTSSRPVDMVFSIMQLFGVSLDPLRFGKHDRMGATIALASQILANGGKAHWLGSLYSIPPSYQLSTFPRFPHTTVTEYVKTRDMIWRPTHWVHGLPGGCMDDEGYFNFTGEAIPVVLSEGRYSGYSGFRMTKRRKMYLHSHIAVWLVIDTTNPSELEFPRAFAVSLGRLLEYGTSGVAESRNVGKRVPRRAPSMETLLTPSSFEMEGRNDDSDSDIEVDMDILGDLEWIRELQLILVEHSPGKFHRADVVELKVNYMEYVEARRTMIFSVGGPIPISVDQEEAEKLGSIYYSKYEND</sequence>
<name>A0AAW0FUN8_9APHY</name>
<comment type="caution">
    <text evidence="2">The sequence shown here is derived from an EMBL/GenBank/DDBJ whole genome shotgun (WGS) entry which is preliminary data.</text>
</comment>
<proteinExistence type="predicted"/>
<protein>
    <recommendedName>
        <fullName evidence="1">Heterokaryon incompatibility domain-containing protein</fullName>
    </recommendedName>
</protein>
<dbReference type="Proteomes" id="UP001385951">
    <property type="component" value="Unassembled WGS sequence"/>
</dbReference>
<dbReference type="AlphaFoldDB" id="A0AAW0FUN8"/>
<dbReference type="PANTHER" id="PTHR24148:SF64">
    <property type="entry name" value="HETEROKARYON INCOMPATIBILITY DOMAIN-CONTAINING PROTEIN"/>
    <property type="match status" value="1"/>
</dbReference>
<keyword evidence="3" id="KW-1185">Reference proteome</keyword>
<evidence type="ECO:0000313" key="2">
    <source>
        <dbReference type="EMBL" id="KAK7682774.1"/>
    </source>
</evidence>
<dbReference type="InterPro" id="IPR052895">
    <property type="entry name" value="HetReg/Transcr_Mod"/>
</dbReference>
<dbReference type="PANTHER" id="PTHR24148">
    <property type="entry name" value="ANKYRIN REPEAT DOMAIN-CONTAINING PROTEIN 39 HOMOLOG-RELATED"/>
    <property type="match status" value="1"/>
</dbReference>
<feature type="domain" description="Heterokaryon incompatibility" evidence="1">
    <location>
        <begin position="69"/>
        <end position="164"/>
    </location>
</feature>